<protein>
    <submittedName>
        <fullName evidence="1">Uncharacterized protein</fullName>
    </submittedName>
</protein>
<dbReference type="KEGG" id="hir:HETIRDRAFT_101986"/>
<keyword evidence="2" id="KW-1185">Reference proteome</keyword>
<dbReference type="Proteomes" id="UP000030671">
    <property type="component" value="Unassembled WGS sequence"/>
</dbReference>
<evidence type="ECO:0000313" key="2">
    <source>
        <dbReference type="Proteomes" id="UP000030671"/>
    </source>
</evidence>
<dbReference type="EMBL" id="KI925459">
    <property type="protein sequence ID" value="ETW80908.1"/>
    <property type="molecule type" value="Genomic_DNA"/>
</dbReference>
<dbReference type="GeneID" id="20665813"/>
<proteinExistence type="predicted"/>
<dbReference type="InParanoid" id="W4K514"/>
<dbReference type="HOGENOM" id="CLU_1454597_0_0_1"/>
<accession>W4K514</accession>
<dbReference type="RefSeq" id="XP_009547602.1">
    <property type="nucleotide sequence ID" value="XM_009549307.1"/>
</dbReference>
<evidence type="ECO:0000313" key="1">
    <source>
        <dbReference type="EMBL" id="ETW80908.1"/>
    </source>
</evidence>
<dbReference type="AlphaFoldDB" id="W4K514"/>
<gene>
    <name evidence="1" type="ORF">HETIRDRAFT_101986</name>
</gene>
<sequence>MSTSNSSDARAHPTPLADSAHDFVLDRIRENRFDVELTLEVGIYITRMGDVEKGSRWVDKGKFVQSKTRHRILRRDRIADIAFRPDAELNKHTDHADNTVRVFVGSACQGDNDNLVKVVWFFNSPDRVDRYRVVGYYPLEGYGQHQIDDLATLGSSEFRRRLEGIYSRQREFTGPGRRAILTPPEL</sequence>
<organism evidence="1 2">
    <name type="scientific">Heterobasidion irregulare (strain TC 32-1)</name>
    <dbReference type="NCBI Taxonomy" id="747525"/>
    <lineage>
        <taxon>Eukaryota</taxon>
        <taxon>Fungi</taxon>
        <taxon>Dikarya</taxon>
        <taxon>Basidiomycota</taxon>
        <taxon>Agaricomycotina</taxon>
        <taxon>Agaricomycetes</taxon>
        <taxon>Russulales</taxon>
        <taxon>Bondarzewiaceae</taxon>
        <taxon>Heterobasidion</taxon>
        <taxon>Heterobasidion annosum species complex</taxon>
    </lineage>
</organism>
<reference evidence="1 2" key="1">
    <citation type="journal article" date="2012" name="New Phytol.">
        <title>Insight into trade-off between wood decay and parasitism from the genome of a fungal forest pathogen.</title>
        <authorList>
            <person name="Olson A."/>
            <person name="Aerts A."/>
            <person name="Asiegbu F."/>
            <person name="Belbahri L."/>
            <person name="Bouzid O."/>
            <person name="Broberg A."/>
            <person name="Canback B."/>
            <person name="Coutinho P.M."/>
            <person name="Cullen D."/>
            <person name="Dalman K."/>
            <person name="Deflorio G."/>
            <person name="van Diepen L.T."/>
            <person name="Dunand C."/>
            <person name="Duplessis S."/>
            <person name="Durling M."/>
            <person name="Gonthier P."/>
            <person name="Grimwood J."/>
            <person name="Fossdal C.G."/>
            <person name="Hansson D."/>
            <person name="Henrissat B."/>
            <person name="Hietala A."/>
            <person name="Himmelstrand K."/>
            <person name="Hoffmeister D."/>
            <person name="Hogberg N."/>
            <person name="James T.Y."/>
            <person name="Karlsson M."/>
            <person name="Kohler A."/>
            <person name="Kues U."/>
            <person name="Lee Y.H."/>
            <person name="Lin Y.C."/>
            <person name="Lind M."/>
            <person name="Lindquist E."/>
            <person name="Lombard V."/>
            <person name="Lucas S."/>
            <person name="Lunden K."/>
            <person name="Morin E."/>
            <person name="Murat C."/>
            <person name="Park J."/>
            <person name="Raffaello T."/>
            <person name="Rouze P."/>
            <person name="Salamov A."/>
            <person name="Schmutz J."/>
            <person name="Solheim H."/>
            <person name="Stahlberg J."/>
            <person name="Velez H."/>
            <person name="de Vries R.P."/>
            <person name="Wiebenga A."/>
            <person name="Woodward S."/>
            <person name="Yakovlev I."/>
            <person name="Garbelotto M."/>
            <person name="Martin F."/>
            <person name="Grigoriev I.V."/>
            <person name="Stenlid J."/>
        </authorList>
    </citation>
    <scope>NUCLEOTIDE SEQUENCE [LARGE SCALE GENOMIC DNA]</scope>
    <source>
        <strain evidence="1 2">TC 32-1</strain>
    </source>
</reference>
<name>W4K514_HETIT</name>